<feature type="domain" description="Competence protein CoiA-like N-terminal" evidence="2">
    <location>
        <begin position="25"/>
        <end position="65"/>
    </location>
</feature>
<dbReference type="Proteomes" id="UP000481043">
    <property type="component" value="Unassembled WGS sequence"/>
</dbReference>
<dbReference type="AlphaFoldDB" id="A0A6M0Q9R0"/>
<evidence type="ECO:0000313" key="3">
    <source>
        <dbReference type="EMBL" id="NEY73094.1"/>
    </source>
</evidence>
<keyword evidence="1" id="KW-0175">Coiled coil</keyword>
<evidence type="ECO:0000259" key="2">
    <source>
        <dbReference type="Pfam" id="PF25164"/>
    </source>
</evidence>
<dbReference type="InterPro" id="IPR057253">
    <property type="entry name" value="CoiA-like_N"/>
</dbReference>
<protein>
    <submittedName>
        <fullName evidence="3">Competence protein CoiA-like family</fullName>
    </submittedName>
</protein>
<sequence length="431" mass="51024">MREALHVIDNEVYRLPYLAGKDEVENYKKLAKKEIYKCPYCEAKLIVKNGDQRGLYFSHQHSEACMESRVIEKAEKRYSKQTERETKRHSVIVDIIHDELKVKSKINKGLYVNNGYREKSDWKEYPDIYVKSLEKEYAISVITNVNALDDTSLAQKVKARHNYFIDKGLEPIWFVERNEQAIEREKNSIILWHAELTISSKTQEDIEWESLIAAEVKNNGMFFNLFNYPGFITHSNIDVNSLYYIFDNGGNVVVKVQRVIKDRTDKPYRAFLINEGYEIPFSEALVIEDGFKLSNKTIENDNRINFLEILQTKRKLHEEYLRNEEEKEKRKFEEAERERKQKKELQEIRLKELINQRKKEKVSTVLSYNDLKSLLKKKIGLTQKEQMELWTKYMLGKIGPSNSKVVWEIVTTNNCENFNDLKAVLDNIYFK</sequence>
<accession>A0A6M0Q9R0</accession>
<name>A0A6M0Q9R0_9BACI</name>
<gene>
    <name evidence="3" type="ORF">G4D63_15260</name>
</gene>
<dbReference type="EMBL" id="JAAIWM010000005">
    <property type="protein sequence ID" value="NEY73094.1"/>
    <property type="molecule type" value="Genomic_DNA"/>
</dbReference>
<feature type="coiled-coil region" evidence="1">
    <location>
        <begin position="307"/>
        <end position="345"/>
    </location>
</feature>
<proteinExistence type="predicted"/>
<dbReference type="RefSeq" id="WP_163180555.1">
    <property type="nucleotide sequence ID" value="NZ_JAAIWM010000005.1"/>
</dbReference>
<reference evidence="3 4" key="1">
    <citation type="submission" date="2020-02" db="EMBL/GenBank/DDBJ databases">
        <title>Bacillus aquiflavi sp. nov., isolated from yellow water of strong flavor Chinese baijiu in Yibin region of China.</title>
        <authorList>
            <person name="Xie J."/>
        </authorList>
    </citation>
    <scope>NUCLEOTIDE SEQUENCE [LARGE SCALE GENOMIC DNA]</scope>
    <source>
        <strain evidence="3 4">SA4</strain>
    </source>
</reference>
<dbReference type="Pfam" id="PF25164">
    <property type="entry name" value="CoiA_N"/>
    <property type="match status" value="1"/>
</dbReference>
<keyword evidence="4" id="KW-1185">Reference proteome</keyword>
<evidence type="ECO:0000256" key="1">
    <source>
        <dbReference type="SAM" id="Coils"/>
    </source>
</evidence>
<evidence type="ECO:0000313" key="4">
    <source>
        <dbReference type="Proteomes" id="UP000481043"/>
    </source>
</evidence>
<organism evidence="3 4">
    <name type="scientific">Bacillus mesophilus</name>
    <dbReference type="NCBI Taxonomy" id="1808955"/>
    <lineage>
        <taxon>Bacteria</taxon>
        <taxon>Bacillati</taxon>
        <taxon>Bacillota</taxon>
        <taxon>Bacilli</taxon>
        <taxon>Bacillales</taxon>
        <taxon>Bacillaceae</taxon>
        <taxon>Bacillus</taxon>
    </lineage>
</organism>
<comment type="caution">
    <text evidence="3">The sequence shown here is derived from an EMBL/GenBank/DDBJ whole genome shotgun (WGS) entry which is preliminary data.</text>
</comment>